<keyword evidence="2" id="KW-1185">Reference proteome</keyword>
<dbReference type="Proteomes" id="UP000184600">
    <property type="component" value="Unassembled WGS sequence"/>
</dbReference>
<organism evidence="1 2">
    <name type="scientific">Vibrio quintilis</name>
    <dbReference type="NCBI Taxonomy" id="1117707"/>
    <lineage>
        <taxon>Bacteria</taxon>
        <taxon>Pseudomonadati</taxon>
        <taxon>Pseudomonadota</taxon>
        <taxon>Gammaproteobacteria</taxon>
        <taxon>Vibrionales</taxon>
        <taxon>Vibrionaceae</taxon>
        <taxon>Vibrio</taxon>
    </lineage>
</organism>
<name>A0A1M7YPY5_9VIBR</name>
<protein>
    <recommendedName>
        <fullName evidence="3">DUF3549 domain-containing protein</fullName>
    </recommendedName>
</protein>
<dbReference type="STRING" id="1117707.VQ7734_00415"/>
<gene>
    <name evidence="1" type="ORF">VQ7734_00415</name>
</gene>
<evidence type="ECO:0000313" key="2">
    <source>
        <dbReference type="Proteomes" id="UP000184600"/>
    </source>
</evidence>
<accession>A0A1M7YPY5</accession>
<dbReference type="Pfam" id="PF12069">
    <property type="entry name" value="DUF3549"/>
    <property type="match status" value="1"/>
</dbReference>
<reference evidence="2" key="1">
    <citation type="submission" date="2016-12" db="EMBL/GenBank/DDBJ databases">
        <authorList>
            <person name="Rodrigo-Torres L."/>
            <person name="Arahal R.D."/>
            <person name="Lucena T."/>
        </authorList>
    </citation>
    <scope>NUCLEOTIDE SEQUENCE [LARGE SCALE GENOMIC DNA]</scope>
</reference>
<sequence>MKTIHTLTDLLKQSQCEFQITELGRRIQPIPLSDFEQIERGQRPWPYPVQREAKFAIVYWNELKQPWIWFLRFQLDERGLIKPSDIGQFIRYILEAMGTRLNQSLSDEQQEKLANNPYTYTPPEDKMAVFHSQVRAMLDLPASQYYEHAQSYFKGETEWDQWHSVGLQGITDICARITQEQNVVHLIKALKHLPAQPRYALLGALEHTPLQSRLADRIQEIVHTEMQQSTPDIFLLAAYLRALAGAPDHQLCDVVQQVLALPELCHQELLIAIGGRCWQALAEPKAAEKFLIRLAQTGNQSLFNQLFADLVMLPELRIILLPLLHSTASAELESAMTALQQNTKGH</sequence>
<dbReference type="AlphaFoldDB" id="A0A1M7YPY5"/>
<dbReference type="InterPro" id="IPR021936">
    <property type="entry name" value="DUF3549"/>
</dbReference>
<dbReference type="EMBL" id="FRFG01000007">
    <property type="protein sequence ID" value="SHO54699.1"/>
    <property type="molecule type" value="Genomic_DNA"/>
</dbReference>
<proteinExistence type="predicted"/>
<dbReference type="OrthoDB" id="5597089at2"/>
<dbReference type="RefSeq" id="WP_073579612.1">
    <property type="nucleotide sequence ID" value="NZ_AP024897.1"/>
</dbReference>
<evidence type="ECO:0008006" key="3">
    <source>
        <dbReference type="Google" id="ProtNLM"/>
    </source>
</evidence>
<evidence type="ECO:0000313" key="1">
    <source>
        <dbReference type="EMBL" id="SHO54699.1"/>
    </source>
</evidence>